<keyword evidence="5 8" id="KW-0057">Aromatic amino acid biosynthesis</keyword>
<proteinExistence type="inferred from homology"/>
<dbReference type="UniPathway" id="UPA00035">
    <property type="reaction ID" value="UER00044"/>
</dbReference>
<keyword evidence="4 8" id="KW-0822">Tryptophan biosynthesis</keyword>
<evidence type="ECO:0000256" key="1">
    <source>
        <dbReference type="ARBA" id="ARBA00004733"/>
    </source>
</evidence>
<evidence type="ECO:0000256" key="3">
    <source>
        <dbReference type="ARBA" id="ARBA00022605"/>
    </source>
</evidence>
<dbReference type="Proteomes" id="UP000426444">
    <property type="component" value="Chromosome"/>
</dbReference>
<dbReference type="InterPro" id="IPR013785">
    <property type="entry name" value="Aldolase_TIM"/>
</dbReference>
<comment type="catalytic activity">
    <reaction evidence="7 8">
        <text>(1S,2R)-1-C-(indol-3-yl)glycerol 3-phosphate + L-serine = D-glyceraldehyde 3-phosphate + L-tryptophan + H2O</text>
        <dbReference type="Rhea" id="RHEA:10532"/>
        <dbReference type="ChEBI" id="CHEBI:15377"/>
        <dbReference type="ChEBI" id="CHEBI:33384"/>
        <dbReference type="ChEBI" id="CHEBI:57912"/>
        <dbReference type="ChEBI" id="CHEBI:58866"/>
        <dbReference type="ChEBI" id="CHEBI:59776"/>
        <dbReference type="EC" id="4.2.1.20"/>
    </reaction>
</comment>
<dbReference type="KEGG" id="salq:SYNTR_1495"/>
<feature type="active site" description="Proton acceptor" evidence="8">
    <location>
        <position position="49"/>
    </location>
</feature>
<reference evidence="11" key="1">
    <citation type="journal article" date="2019" name="Microbiology">
        <title>Complete Genome Sequence of an Uncultured Bacterium of the Candidate Phylum Bipolaricaulota.</title>
        <authorList>
            <person name="Kadnikov V.V."/>
            <person name="Mardanov A.V."/>
            <person name="Beletsky A.V."/>
            <person name="Frank Y.A."/>
            <person name="Karnachuk O.V."/>
            <person name="Ravin N.V."/>
        </authorList>
    </citation>
    <scope>NUCLEOTIDE SEQUENCE [LARGE SCALE GENOMIC DNA]</scope>
</reference>
<dbReference type="EC" id="4.2.1.20" evidence="8"/>
<dbReference type="Pfam" id="PF00290">
    <property type="entry name" value="Trp_syntA"/>
    <property type="match status" value="1"/>
</dbReference>
<protein>
    <recommendedName>
        <fullName evidence="8">Tryptophan synthase alpha chain</fullName>
        <ecNumber evidence="8">4.2.1.20</ecNumber>
    </recommendedName>
</protein>
<dbReference type="InterPro" id="IPR002028">
    <property type="entry name" value="Trp_synthase_suA"/>
</dbReference>
<accession>A0A6I6DBJ2</accession>
<evidence type="ECO:0000313" key="11">
    <source>
        <dbReference type="Proteomes" id="UP000426444"/>
    </source>
</evidence>
<evidence type="ECO:0000256" key="5">
    <source>
        <dbReference type="ARBA" id="ARBA00023141"/>
    </source>
</evidence>
<dbReference type="HAMAP" id="MF_00131">
    <property type="entry name" value="Trp_synth_alpha"/>
    <property type="match status" value="1"/>
</dbReference>
<dbReference type="GO" id="GO:0004834">
    <property type="term" value="F:tryptophan synthase activity"/>
    <property type="evidence" value="ECO:0007669"/>
    <property type="project" value="UniProtKB-UniRule"/>
</dbReference>
<keyword evidence="3 8" id="KW-0028">Amino-acid biosynthesis</keyword>
<gene>
    <name evidence="8" type="primary">trpA</name>
    <name evidence="10" type="ORF">SYNTR_1495</name>
</gene>
<dbReference type="InterPro" id="IPR011060">
    <property type="entry name" value="RibuloseP-bd_barrel"/>
</dbReference>
<organism evidence="10 11">
    <name type="scientific">Candidatus Syntrophocurvum alkaliphilum</name>
    <dbReference type="NCBI Taxonomy" id="2293317"/>
    <lineage>
        <taxon>Bacteria</taxon>
        <taxon>Bacillati</taxon>
        <taxon>Bacillota</taxon>
        <taxon>Clostridia</taxon>
        <taxon>Eubacteriales</taxon>
        <taxon>Syntrophomonadaceae</taxon>
        <taxon>Candidatus Syntrophocurvum</taxon>
    </lineage>
</organism>
<comment type="pathway">
    <text evidence="1 8">Amino-acid biosynthesis; L-tryptophan biosynthesis; L-tryptophan from chorismate: step 5/5.</text>
</comment>
<dbReference type="AlphaFoldDB" id="A0A6I6DBJ2"/>
<dbReference type="InterPro" id="IPR018204">
    <property type="entry name" value="Trp_synthase_alpha_AS"/>
</dbReference>
<evidence type="ECO:0000256" key="2">
    <source>
        <dbReference type="ARBA" id="ARBA00011270"/>
    </source>
</evidence>
<comment type="subunit">
    <text evidence="2 8">Tetramer of two alpha and two beta chains.</text>
</comment>
<dbReference type="RefSeq" id="WP_156203912.1">
    <property type="nucleotide sequence ID" value="NZ_CP046457.1"/>
</dbReference>
<keyword evidence="6 8" id="KW-0456">Lyase</keyword>
<dbReference type="PANTHER" id="PTHR43406">
    <property type="entry name" value="TRYPTOPHAN SYNTHASE, ALPHA CHAIN"/>
    <property type="match status" value="1"/>
</dbReference>
<name>A0A6I6DBJ2_9FIRM</name>
<feature type="active site" description="Proton acceptor" evidence="8">
    <location>
        <position position="60"/>
    </location>
</feature>
<dbReference type="GO" id="GO:0005829">
    <property type="term" value="C:cytosol"/>
    <property type="evidence" value="ECO:0007669"/>
    <property type="project" value="TreeGrafter"/>
</dbReference>
<keyword evidence="11" id="KW-1185">Reference proteome</keyword>
<dbReference type="CDD" id="cd04724">
    <property type="entry name" value="Tryptophan_synthase_alpha"/>
    <property type="match status" value="1"/>
</dbReference>
<dbReference type="PROSITE" id="PS00167">
    <property type="entry name" value="TRP_SYNTHASE_ALPHA"/>
    <property type="match status" value="1"/>
</dbReference>
<dbReference type="PANTHER" id="PTHR43406:SF1">
    <property type="entry name" value="TRYPTOPHAN SYNTHASE ALPHA CHAIN, CHLOROPLASTIC"/>
    <property type="match status" value="1"/>
</dbReference>
<sequence>MSIIKDKFKELKNKGEMGLIAFMMSAIPNEDLCLDCIKALEQGGCDLLELGVPFTDPVADGKVLERFHHQGVNNGLDLDRCLDFIDKVKNSTNIPIILFSYLNPIYKKGIDKCMSELKDIGINNVIVPDLPLDELSRLEGFGVEVIPMLAPSSRKDRMELVGKRNADFIYCVSSRGTTGVKSLEEEEIKQYLSNVNMYTDSPLALGFGISQPKQAKQFKNLADAIVIGSHFANLIERNNKKNTLPAIIENETISFKQALI</sequence>
<dbReference type="OrthoDB" id="9804578at2"/>
<comment type="similarity">
    <text evidence="8 9">Belongs to the TrpA family.</text>
</comment>
<dbReference type="NCBIfam" id="TIGR00262">
    <property type="entry name" value="trpA"/>
    <property type="match status" value="1"/>
</dbReference>
<dbReference type="EMBL" id="CP046457">
    <property type="protein sequence ID" value="QGU00089.1"/>
    <property type="molecule type" value="Genomic_DNA"/>
</dbReference>
<comment type="function">
    <text evidence="8">The alpha subunit is responsible for the aldol cleavage of indoleglycerol phosphate to indole and glyceraldehyde 3-phosphate.</text>
</comment>
<evidence type="ECO:0000256" key="8">
    <source>
        <dbReference type="HAMAP-Rule" id="MF_00131"/>
    </source>
</evidence>
<evidence type="ECO:0000256" key="9">
    <source>
        <dbReference type="RuleBase" id="RU003662"/>
    </source>
</evidence>
<evidence type="ECO:0000256" key="6">
    <source>
        <dbReference type="ARBA" id="ARBA00023239"/>
    </source>
</evidence>
<dbReference type="Gene3D" id="3.20.20.70">
    <property type="entry name" value="Aldolase class I"/>
    <property type="match status" value="1"/>
</dbReference>
<evidence type="ECO:0000256" key="7">
    <source>
        <dbReference type="ARBA" id="ARBA00049047"/>
    </source>
</evidence>
<evidence type="ECO:0000313" key="10">
    <source>
        <dbReference type="EMBL" id="QGU00089.1"/>
    </source>
</evidence>
<evidence type="ECO:0000256" key="4">
    <source>
        <dbReference type="ARBA" id="ARBA00022822"/>
    </source>
</evidence>
<dbReference type="SUPFAM" id="SSF51366">
    <property type="entry name" value="Ribulose-phoshate binding barrel"/>
    <property type="match status" value="1"/>
</dbReference>